<protein>
    <submittedName>
        <fullName evidence="1">Spermidine synthase (Putrescine aminopropyltransferase)</fullName>
    </submittedName>
</protein>
<sequence length="96" mass="10906">MESSLSSSEFSRCLFCIRPVGIFITQSLPAFLHFDICCVCSEKCCRHSSLSPRLPGRSSHSPTWSMDDEFQYKKKPCGDAATQFWKFVDVVHHEGN</sequence>
<name>A1A2W9_BIFAA</name>
<keyword evidence="2" id="KW-1185">Reference proteome</keyword>
<evidence type="ECO:0000313" key="2">
    <source>
        <dbReference type="Proteomes" id="UP000008702"/>
    </source>
</evidence>
<accession>A1A2W9</accession>
<organism evidence="1 2">
    <name type="scientific">Bifidobacterium adolescentis (strain ATCC 15703 / DSM 20083 / NCTC 11814 / E194a)</name>
    <dbReference type="NCBI Taxonomy" id="367928"/>
    <lineage>
        <taxon>Bacteria</taxon>
        <taxon>Bacillati</taxon>
        <taxon>Actinomycetota</taxon>
        <taxon>Actinomycetes</taxon>
        <taxon>Bifidobacteriales</taxon>
        <taxon>Bifidobacteriaceae</taxon>
        <taxon>Bifidobacterium</taxon>
    </lineage>
</organism>
<dbReference type="STRING" id="367928.BAD_1271"/>
<dbReference type="AlphaFoldDB" id="A1A2W9"/>
<dbReference type="HOGENOM" id="CLU_2354142_0_0_11"/>
<proteinExistence type="predicted"/>
<gene>
    <name evidence="1" type="primary">speE</name>
    <name evidence="1" type="ordered locus">BAD_1271</name>
</gene>
<dbReference type="EMBL" id="AP009256">
    <property type="protein sequence ID" value="BAF40052.1"/>
    <property type="molecule type" value="Genomic_DNA"/>
</dbReference>
<dbReference type="KEGG" id="bad:BAD_1271"/>
<dbReference type="Proteomes" id="UP000008702">
    <property type="component" value="Chromosome"/>
</dbReference>
<evidence type="ECO:0000313" key="1">
    <source>
        <dbReference type="EMBL" id="BAF40052.1"/>
    </source>
</evidence>
<reference evidence="1 2" key="1">
    <citation type="submission" date="2006-12" db="EMBL/GenBank/DDBJ databases">
        <title>Bifidobacterium adolescentis complete genome sequence.</title>
        <authorList>
            <person name="Suzuki T."/>
            <person name="Tsuda Y."/>
            <person name="Kanou N."/>
            <person name="Inoue T."/>
            <person name="Kumazaki K."/>
            <person name="Nagano S."/>
            <person name="Hirai S."/>
            <person name="Tanaka K."/>
            <person name="Watanabe K."/>
        </authorList>
    </citation>
    <scope>NUCLEOTIDE SEQUENCE [LARGE SCALE GENOMIC DNA]</scope>
    <source>
        <strain evidence="2">ATCC 15703 / DSM 20083 / NCTC 11814 / E194a</strain>
    </source>
</reference>